<proteinExistence type="predicted"/>
<organism evidence="3 4">
    <name type="scientific">Mycoplasma feriruminatoris</name>
    <dbReference type="NCBI Taxonomy" id="1179777"/>
    <lineage>
        <taxon>Bacteria</taxon>
        <taxon>Bacillati</taxon>
        <taxon>Mycoplasmatota</taxon>
        <taxon>Mollicutes</taxon>
        <taxon>Mycoplasmataceae</taxon>
        <taxon>Mycoplasma</taxon>
    </lineage>
</organism>
<feature type="compositionally biased region" description="Polar residues" evidence="1">
    <location>
        <begin position="37"/>
        <end position="46"/>
    </location>
</feature>
<reference evidence="3" key="1">
    <citation type="submission" date="2022-11" db="EMBL/GenBank/DDBJ databases">
        <title>Comparative genomic analysis of Mycoplasma feriruminatoris and the Mycoplasma mycoides cluster.</title>
        <authorList>
            <person name="Baby V."/>
            <person name="Ambroset C."/>
            <person name="Gaurivaud P."/>
            <person name="Boury C."/>
            <person name="Guichoux E."/>
            <person name="Lartigue C."/>
            <person name="Tardy F."/>
            <person name="Sirand-Pugnet P."/>
        </authorList>
    </citation>
    <scope>NUCLEOTIDE SEQUENCE [LARGE SCALE GENOMIC DNA]</scope>
    <source>
        <strain evidence="3">L15181</strain>
    </source>
</reference>
<feature type="compositionally biased region" description="Basic and acidic residues" evidence="1">
    <location>
        <begin position="81"/>
        <end position="95"/>
    </location>
</feature>
<feature type="compositionally biased region" description="Basic and acidic residues" evidence="1">
    <location>
        <begin position="47"/>
        <end position="70"/>
    </location>
</feature>
<dbReference type="RefSeq" id="WP_278299863.1">
    <property type="nucleotide sequence ID" value="NZ_CP113498.1"/>
</dbReference>
<sequence>MKKFSKLILAILPISSLTVFSVISCTSNNKKSDETSKISNNKTPDNQSKKPEDQVREENHKSDKTNEKVKPNGKPSFGNPDDQHTPNQLEHKPDNSEMMPKGPGANNHSNSNNDTRNNNPRSDDNNRNEEEPKDRAPRDEAPAESIDFSDIKSLKKEVQFQFYPLYKDMSAQSAWVNILANKSIFKEIIFKNNDNVLNNYEIEFSSDNKPEIVDEKGIIDKVKIKFTKKGKSFVNEFIFTGFKKPNPKVVIPKNKNDYITPKKIGKELSGLYPSLVAYMLLYVEQNDSNNKYDKDLKVSGNVINFEELKNTNTDLFNDDFVGFSVGTKELLFDYDKESTKYYKNQIIEAKFDDTNGTLGLKVKIQNREENFSNEHTIIKEYNFDGFRKIDFDNNKNNPFIIDFLEKDLKKILSEGKIINSLKKVGIDIQKTNISDFGIYFDTELWKTEIYKYLLIELADKKYNIYKNKQTLQINPNNKNTGYKSILGLKPNMSLYPFNTMITKDSIHDILLTIKNKEVSLEFELHLPIYATSFSDLTSHATTDKPLIIRVSQSTKID</sequence>
<evidence type="ECO:0000313" key="4">
    <source>
        <dbReference type="Proteomes" id="UP001214039"/>
    </source>
</evidence>
<accession>A0ABY8HVU5</accession>
<feature type="compositionally biased region" description="Low complexity" evidence="1">
    <location>
        <begin position="106"/>
        <end position="120"/>
    </location>
</feature>
<evidence type="ECO:0000256" key="2">
    <source>
        <dbReference type="SAM" id="SignalP"/>
    </source>
</evidence>
<dbReference type="NCBIfam" id="TIGR03490">
    <property type="entry name" value="Mycoplas_LppA"/>
    <property type="match status" value="1"/>
</dbReference>
<keyword evidence="4" id="KW-1185">Reference proteome</keyword>
<dbReference type="InterPro" id="IPR019992">
    <property type="entry name" value="Mycoides_lipoprot_LppA/p72"/>
</dbReference>
<dbReference type="EMBL" id="CP113498">
    <property type="protein sequence ID" value="WFQ93756.1"/>
    <property type="molecule type" value="Genomic_DNA"/>
</dbReference>
<dbReference type="Proteomes" id="UP001214039">
    <property type="component" value="Chromosome"/>
</dbReference>
<dbReference type="PROSITE" id="PS51257">
    <property type="entry name" value="PROKAR_LIPOPROTEIN"/>
    <property type="match status" value="1"/>
</dbReference>
<evidence type="ECO:0000256" key="1">
    <source>
        <dbReference type="SAM" id="MobiDB-lite"/>
    </source>
</evidence>
<feature type="compositionally biased region" description="Basic and acidic residues" evidence="1">
    <location>
        <begin position="121"/>
        <end position="141"/>
    </location>
</feature>
<evidence type="ECO:0000313" key="3">
    <source>
        <dbReference type="EMBL" id="WFQ93756.1"/>
    </source>
</evidence>
<feature type="signal peptide" evidence="2">
    <location>
        <begin position="1"/>
        <end position="21"/>
    </location>
</feature>
<feature type="chain" id="PRO_5045426661" evidence="2">
    <location>
        <begin position="22"/>
        <end position="557"/>
    </location>
</feature>
<feature type="region of interest" description="Disordered" evidence="1">
    <location>
        <begin position="27"/>
        <end position="148"/>
    </location>
</feature>
<protein>
    <submittedName>
        <fullName evidence="3">LppA family lipoprotein</fullName>
    </submittedName>
</protein>
<dbReference type="NCBIfam" id="NF045959">
    <property type="entry name" value="LppA_rel_LP"/>
    <property type="match status" value="1"/>
</dbReference>
<keyword evidence="3" id="KW-0449">Lipoprotein</keyword>
<gene>
    <name evidence="3" type="ORF">MFERI15181_00676</name>
</gene>
<keyword evidence="2" id="KW-0732">Signal</keyword>
<name>A0ABY8HVU5_9MOLU</name>